<dbReference type="InterPro" id="IPR000866">
    <property type="entry name" value="AhpC/TSA"/>
</dbReference>
<gene>
    <name evidence="3" type="ORF">SAMN05192529_10870</name>
</gene>
<dbReference type="InterPro" id="IPR013766">
    <property type="entry name" value="Thioredoxin_domain"/>
</dbReference>
<evidence type="ECO:0000313" key="3">
    <source>
        <dbReference type="EMBL" id="SEA10676.1"/>
    </source>
</evidence>
<organism evidence="3 4">
    <name type="scientific">Arachidicoccus rhizosphaerae</name>
    <dbReference type="NCBI Taxonomy" id="551991"/>
    <lineage>
        <taxon>Bacteria</taxon>
        <taxon>Pseudomonadati</taxon>
        <taxon>Bacteroidota</taxon>
        <taxon>Chitinophagia</taxon>
        <taxon>Chitinophagales</taxon>
        <taxon>Chitinophagaceae</taxon>
        <taxon>Arachidicoccus</taxon>
    </lineage>
</organism>
<feature type="domain" description="Thioredoxin" evidence="2">
    <location>
        <begin position="33"/>
        <end position="170"/>
    </location>
</feature>
<dbReference type="Proteomes" id="UP000199041">
    <property type="component" value="Unassembled WGS sequence"/>
</dbReference>
<dbReference type="AlphaFoldDB" id="A0A1H3YGK2"/>
<feature type="chain" id="PRO_5011793932" evidence="1">
    <location>
        <begin position="24"/>
        <end position="170"/>
    </location>
</feature>
<dbReference type="RefSeq" id="WP_091396588.1">
    <property type="nucleotide sequence ID" value="NZ_FNQY01000008.1"/>
</dbReference>
<dbReference type="Pfam" id="PF00578">
    <property type="entry name" value="AhpC-TSA"/>
    <property type="match status" value="1"/>
</dbReference>
<feature type="signal peptide" evidence="1">
    <location>
        <begin position="1"/>
        <end position="23"/>
    </location>
</feature>
<dbReference type="GO" id="GO:0016209">
    <property type="term" value="F:antioxidant activity"/>
    <property type="evidence" value="ECO:0007669"/>
    <property type="project" value="InterPro"/>
</dbReference>
<keyword evidence="4" id="KW-1185">Reference proteome</keyword>
<dbReference type="InterPro" id="IPR036249">
    <property type="entry name" value="Thioredoxin-like_sf"/>
</dbReference>
<dbReference type="PROSITE" id="PS51352">
    <property type="entry name" value="THIOREDOXIN_2"/>
    <property type="match status" value="1"/>
</dbReference>
<evidence type="ECO:0000259" key="2">
    <source>
        <dbReference type="PROSITE" id="PS51352"/>
    </source>
</evidence>
<dbReference type="OrthoDB" id="662072at2"/>
<proteinExistence type="predicted"/>
<protein>
    <submittedName>
        <fullName evidence="3">Thioredoxin</fullName>
    </submittedName>
</protein>
<dbReference type="Gene3D" id="3.40.30.10">
    <property type="entry name" value="Glutaredoxin"/>
    <property type="match status" value="1"/>
</dbReference>
<sequence>MKVKIVLSALLAVFLLGSLQTKAQNDYDSLPPYRKDSSLPNFLLLRQDSSWLNVAQTPKKTAVVITFFNPDCEHCQHEATRLASAMDKLKKIDFIWATYAASFEEIDAFAKKYHLDNLPNVHFVKDVNYAIPSFYHLEMTPYMAAYNKKRELVKTFPTGASPEELIKLLE</sequence>
<evidence type="ECO:0000256" key="1">
    <source>
        <dbReference type="SAM" id="SignalP"/>
    </source>
</evidence>
<dbReference type="EMBL" id="FNQY01000008">
    <property type="protein sequence ID" value="SEA10676.1"/>
    <property type="molecule type" value="Genomic_DNA"/>
</dbReference>
<evidence type="ECO:0000313" key="4">
    <source>
        <dbReference type="Proteomes" id="UP000199041"/>
    </source>
</evidence>
<dbReference type="GO" id="GO:0016491">
    <property type="term" value="F:oxidoreductase activity"/>
    <property type="evidence" value="ECO:0007669"/>
    <property type="project" value="InterPro"/>
</dbReference>
<keyword evidence="1" id="KW-0732">Signal</keyword>
<reference evidence="3 4" key="1">
    <citation type="submission" date="2016-10" db="EMBL/GenBank/DDBJ databases">
        <authorList>
            <person name="de Groot N.N."/>
        </authorList>
    </citation>
    <scope>NUCLEOTIDE SEQUENCE [LARGE SCALE GENOMIC DNA]</scope>
    <source>
        <strain evidence="3 4">Vu-144</strain>
    </source>
</reference>
<dbReference type="SUPFAM" id="SSF52833">
    <property type="entry name" value="Thioredoxin-like"/>
    <property type="match status" value="1"/>
</dbReference>
<dbReference type="STRING" id="551991.SAMN05192529_10870"/>
<name>A0A1H3YGK2_9BACT</name>
<accession>A0A1H3YGK2</accession>